<dbReference type="GO" id="GO:0002098">
    <property type="term" value="P:tRNA wobble uridine modification"/>
    <property type="evidence" value="ECO:0007669"/>
    <property type="project" value="TreeGrafter"/>
</dbReference>
<keyword evidence="5 10" id="KW-0808">Transferase</keyword>
<dbReference type="SUPFAM" id="SSF51905">
    <property type="entry name" value="FAD/NAD(P)-binding domain"/>
    <property type="match status" value="1"/>
</dbReference>
<evidence type="ECO:0000256" key="9">
    <source>
        <dbReference type="ARBA" id="ARBA00023027"/>
    </source>
</evidence>
<dbReference type="HAMAP" id="MF_01037">
    <property type="entry name" value="TrmFO"/>
    <property type="match status" value="1"/>
</dbReference>
<comment type="cofactor">
    <cofactor evidence="1 10">
        <name>FAD</name>
        <dbReference type="ChEBI" id="CHEBI:57692"/>
    </cofactor>
</comment>
<comment type="catalytic activity">
    <reaction evidence="10">
        <text>uridine(54) in tRNA + (6R)-5,10-methylene-5,6,7,8-tetrahydrofolate + NADH + H(+) = 5-methyluridine(54) in tRNA + (6S)-5,6,7,8-tetrahydrofolate + NAD(+)</text>
        <dbReference type="Rhea" id="RHEA:16873"/>
        <dbReference type="Rhea" id="RHEA-COMP:10167"/>
        <dbReference type="Rhea" id="RHEA-COMP:10193"/>
        <dbReference type="ChEBI" id="CHEBI:15378"/>
        <dbReference type="ChEBI" id="CHEBI:15636"/>
        <dbReference type="ChEBI" id="CHEBI:57453"/>
        <dbReference type="ChEBI" id="CHEBI:57540"/>
        <dbReference type="ChEBI" id="CHEBI:57945"/>
        <dbReference type="ChEBI" id="CHEBI:65315"/>
        <dbReference type="ChEBI" id="CHEBI:74447"/>
        <dbReference type="EC" id="2.1.1.74"/>
    </reaction>
</comment>
<keyword evidence="2 10" id="KW-0963">Cytoplasm</keyword>
<dbReference type="GO" id="GO:0050660">
    <property type="term" value="F:flavin adenine dinucleotide binding"/>
    <property type="evidence" value="ECO:0007669"/>
    <property type="project" value="UniProtKB-UniRule"/>
</dbReference>
<name>A0A4D7CT12_9ENTE</name>
<dbReference type="NCBIfam" id="NF003739">
    <property type="entry name" value="PRK05335.1"/>
    <property type="match status" value="1"/>
</dbReference>
<dbReference type="InterPro" id="IPR004417">
    <property type="entry name" value="TrmFO"/>
</dbReference>
<evidence type="ECO:0000256" key="7">
    <source>
        <dbReference type="ARBA" id="ARBA00022827"/>
    </source>
</evidence>
<gene>
    <name evidence="10" type="primary">trmFO</name>
    <name evidence="11" type="ORF">FA707_03845</name>
</gene>
<evidence type="ECO:0000313" key="11">
    <source>
        <dbReference type="EMBL" id="QCI86144.1"/>
    </source>
</evidence>
<evidence type="ECO:0000313" key="12">
    <source>
        <dbReference type="Proteomes" id="UP000298615"/>
    </source>
</evidence>
<dbReference type="EC" id="2.1.1.74" evidence="10"/>
<dbReference type="PROSITE" id="PS01281">
    <property type="entry name" value="GIDA_2"/>
    <property type="match status" value="1"/>
</dbReference>
<reference evidence="11 12" key="1">
    <citation type="submission" date="2019-04" db="EMBL/GenBank/DDBJ databases">
        <title>Vagococcus sp. nov., isolated from faeces of yaks (Bos grunniens).</title>
        <authorList>
            <person name="Ge Y."/>
        </authorList>
    </citation>
    <scope>NUCLEOTIDE SEQUENCE [LARGE SCALE GENOMIC DNA]</scope>
    <source>
        <strain evidence="11 12">MN-17</strain>
    </source>
</reference>
<dbReference type="GO" id="GO:0047151">
    <property type="term" value="F:tRNA (uracil(54)-C5)-methyltransferase activity, 5,10-methylenetetrahydrofolate-dependent"/>
    <property type="evidence" value="ECO:0007669"/>
    <property type="project" value="UniProtKB-UniRule"/>
</dbReference>
<feature type="binding site" evidence="10">
    <location>
        <begin position="9"/>
        <end position="14"/>
    </location>
    <ligand>
        <name>FAD</name>
        <dbReference type="ChEBI" id="CHEBI:57692"/>
    </ligand>
</feature>
<protein>
    <recommendedName>
        <fullName evidence="10">Methylenetetrahydrofolate--tRNA-(uracil-5-)-methyltransferase TrmFO</fullName>
        <ecNumber evidence="10">2.1.1.74</ecNumber>
    </recommendedName>
    <alternativeName>
        <fullName evidence="10">Folate-dependent tRNA (uracil-5-)-methyltransferase</fullName>
    </alternativeName>
    <alternativeName>
        <fullName evidence="10">Folate-dependent tRNA(M-5-U54)-methyltransferase</fullName>
    </alternativeName>
</protein>
<comment type="subcellular location">
    <subcellularLocation>
        <location evidence="10">Cytoplasm</location>
    </subcellularLocation>
</comment>
<dbReference type="Gene3D" id="3.50.50.60">
    <property type="entry name" value="FAD/NAD(P)-binding domain"/>
    <property type="match status" value="2"/>
</dbReference>
<keyword evidence="6 10" id="KW-0819">tRNA processing</keyword>
<evidence type="ECO:0000256" key="4">
    <source>
        <dbReference type="ARBA" id="ARBA00022630"/>
    </source>
</evidence>
<dbReference type="EMBL" id="CP039712">
    <property type="protein sequence ID" value="QCI86144.1"/>
    <property type="molecule type" value="Genomic_DNA"/>
</dbReference>
<dbReference type="GO" id="GO:0005829">
    <property type="term" value="C:cytosol"/>
    <property type="evidence" value="ECO:0007669"/>
    <property type="project" value="TreeGrafter"/>
</dbReference>
<organism evidence="11 12">
    <name type="scientific">Vagococcus zengguangii</name>
    <dbReference type="NCBI Taxonomy" id="2571750"/>
    <lineage>
        <taxon>Bacteria</taxon>
        <taxon>Bacillati</taxon>
        <taxon>Bacillota</taxon>
        <taxon>Bacilli</taxon>
        <taxon>Lactobacillales</taxon>
        <taxon>Enterococcaceae</taxon>
        <taxon>Vagococcus</taxon>
    </lineage>
</organism>
<evidence type="ECO:0000256" key="5">
    <source>
        <dbReference type="ARBA" id="ARBA00022679"/>
    </source>
</evidence>
<dbReference type="InterPro" id="IPR020595">
    <property type="entry name" value="MnmG-rel_CS"/>
</dbReference>
<dbReference type="InterPro" id="IPR036188">
    <property type="entry name" value="FAD/NAD-bd_sf"/>
</dbReference>
<dbReference type="GO" id="GO:0030488">
    <property type="term" value="P:tRNA methylation"/>
    <property type="evidence" value="ECO:0007669"/>
    <property type="project" value="TreeGrafter"/>
</dbReference>
<keyword evidence="3 10" id="KW-0489">Methyltransferase</keyword>
<accession>A0A4D7CT12</accession>
<dbReference type="KEGG" id="vao:FA707_03845"/>
<dbReference type="FunFam" id="3.50.50.60:FF:000035">
    <property type="entry name" value="Methylenetetrahydrofolate--tRNA-(uracil-5-)-methyltransferase TrmFO"/>
    <property type="match status" value="1"/>
</dbReference>
<keyword evidence="4 10" id="KW-0285">Flavoprotein</keyword>
<dbReference type="InterPro" id="IPR040131">
    <property type="entry name" value="MnmG_N"/>
</dbReference>
<dbReference type="FunFam" id="3.50.50.60:FF:000040">
    <property type="entry name" value="Methylenetetrahydrofolate--tRNA-(uracil-5-)-methyltransferase TrmFO"/>
    <property type="match status" value="1"/>
</dbReference>
<dbReference type="InterPro" id="IPR002218">
    <property type="entry name" value="MnmG-rel"/>
</dbReference>
<proteinExistence type="inferred from homology"/>
<comment type="similarity">
    <text evidence="10">Belongs to the MnmG family. TrmFO subfamily.</text>
</comment>
<evidence type="ECO:0000256" key="10">
    <source>
        <dbReference type="HAMAP-Rule" id="MF_01037"/>
    </source>
</evidence>
<keyword evidence="7 10" id="KW-0274">FAD</keyword>
<sequence length="431" mass="47682">MEPVVTIIGAGLAGSEAAWQVAQAGVKVHLYEMKKEKKTPAQSTDKFAELVCSNSLRGRSITNAVGLLKEEMRHFDSLIMQAADATEVPAGGALAVDRNLFADYITDKIRNHPNITVFDEEVAHIPAEGVTIVATGPLTSDTLAADIAKFTKSEGLYFYDAAAPIIEKSSINMDKVYLKSRYDKGEAAYLNCPMNKEEFYAFREALVNAEAAPLNSFEDMKVFEGCMPIEVMAERGEKTMLFGPMKPVGLEDPKTGKRPYAVVQLRQDNAAGSLYNIVGFQTHLKWGEQKRIIQMIPGLENAEIVRYGVMHRNTFMNSPKIMQPTYQTREREDLFFAGQMTGVEGYVESAASGLLAGINAAKLIKEEAPIILPRETAIGAMAYYITHAEGKHFQPMNVNFGIIAPLEERIRDKKERYTAIAERALAIIEKI</sequence>
<keyword evidence="9 10" id="KW-0520">NAD</keyword>
<evidence type="ECO:0000256" key="6">
    <source>
        <dbReference type="ARBA" id="ARBA00022694"/>
    </source>
</evidence>
<dbReference type="NCBIfam" id="TIGR00137">
    <property type="entry name" value="gid_trmFO"/>
    <property type="match status" value="1"/>
</dbReference>
<evidence type="ECO:0000256" key="8">
    <source>
        <dbReference type="ARBA" id="ARBA00022857"/>
    </source>
</evidence>
<dbReference type="PANTHER" id="PTHR11806">
    <property type="entry name" value="GLUCOSE INHIBITED DIVISION PROTEIN A"/>
    <property type="match status" value="1"/>
</dbReference>
<dbReference type="AlphaFoldDB" id="A0A4D7CT12"/>
<dbReference type="Proteomes" id="UP000298615">
    <property type="component" value="Chromosome"/>
</dbReference>
<dbReference type="PANTHER" id="PTHR11806:SF2">
    <property type="entry name" value="METHYLENETETRAHYDROFOLATE--TRNA-(URACIL-5-)-METHYLTRANSFERASE TRMFO"/>
    <property type="match status" value="1"/>
</dbReference>
<evidence type="ECO:0000256" key="1">
    <source>
        <dbReference type="ARBA" id="ARBA00001974"/>
    </source>
</evidence>
<dbReference type="Pfam" id="PF01134">
    <property type="entry name" value="GIDA"/>
    <property type="match status" value="1"/>
</dbReference>
<dbReference type="RefSeq" id="WP_136952979.1">
    <property type="nucleotide sequence ID" value="NZ_CP039712.1"/>
</dbReference>
<keyword evidence="12" id="KW-1185">Reference proteome</keyword>
<evidence type="ECO:0000256" key="2">
    <source>
        <dbReference type="ARBA" id="ARBA00022490"/>
    </source>
</evidence>
<comment type="function">
    <text evidence="10">Catalyzes the folate-dependent formation of 5-methyl-uridine at position 54 (M-5-U54) in all tRNAs.</text>
</comment>
<dbReference type="OrthoDB" id="9803114at2"/>
<comment type="catalytic activity">
    <reaction evidence="10">
        <text>uridine(54) in tRNA + (6R)-5,10-methylene-5,6,7,8-tetrahydrofolate + NADPH + H(+) = 5-methyluridine(54) in tRNA + (6S)-5,6,7,8-tetrahydrofolate + NADP(+)</text>
        <dbReference type="Rhea" id="RHEA:62372"/>
        <dbReference type="Rhea" id="RHEA-COMP:10167"/>
        <dbReference type="Rhea" id="RHEA-COMP:10193"/>
        <dbReference type="ChEBI" id="CHEBI:15378"/>
        <dbReference type="ChEBI" id="CHEBI:15636"/>
        <dbReference type="ChEBI" id="CHEBI:57453"/>
        <dbReference type="ChEBI" id="CHEBI:57783"/>
        <dbReference type="ChEBI" id="CHEBI:58349"/>
        <dbReference type="ChEBI" id="CHEBI:65315"/>
        <dbReference type="ChEBI" id="CHEBI:74447"/>
        <dbReference type="EC" id="2.1.1.74"/>
    </reaction>
</comment>
<keyword evidence="8 10" id="KW-0521">NADP</keyword>
<evidence type="ECO:0000256" key="3">
    <source>
        <dbReference type="ARBA" id="ARBA00022603"/>
    </source>
</evidence>